<dbReference type="PANTHER" id="PTHR33108:SF81">
    <property type="entry name" value="(RAPE) HYPOTHETICAL PROTEIN"/>
    <property type="match status" value="1"/>
</dbReference>
<dbReference type="EMBL" id="LR999451">
    <property type="protein sequence ID" value="CAE5960177.1"/>
    <property type="molecule type" value="Genomic_DNA"/>
</dbReference>
<dbReference type="Proteomes" id="UP000682877">
    <property type="component" value="Chromosome 1"/>
</dbReference>
<sequence>MTVNLMVITESKTSEIEFSRCECCRMQEEYTAAYIESVRCLYAGKFICGLCSEAVKYEIFRWGKKKRRISVDEAIAIHMKFCGEFIASPSPTVDFISVVGEIFRRRLILNLPSVVTSAELLPPTVDGGEVCATAVIGGAGTGSCLPALSGALDSFSSWDSKEKGVSLAKSVDLHGEACWIPVPVISLSSLTMVSV</sequence>
<organism evidence="1 2">
    <name type="scientific">Arabidopsis arenosa</name>
    <name type="common">Sand rock-cress</name>
    <name type="synonym">Cardaminopsis arenosa</name>
    <dbReference type="NCBI Taxonomy" id="38785"/>
    <lineage>
        <taxon>Eukaryota</taxon>
        <taxon>Viridiplantae</taxon>
        <taxon>Streptophyta</taxon>
        <taxon>Embryophyta</taxon>
        <taxon>Tracheophyta</taxon>
        <taxon>Spermatophyta</taxon>
        <taxon>Magnoliopsida</taxon>
        <taxon>eudicotyledons</taxon>
        <taxon>Gunneridae</taxon>
        <taxon>Pentapetalae</taxon>
        <taxon>rosids</taxon>
        <taxon>malvids</taxon>
        <taxon>Brassicales</taxon>
        <taxon>Brassicaceae</taxon>
        <taxon>Camelineae</taxon>
        <taxon>Arabidopsis</taxon>
    </lineage>
</organism>
<evidence type="ECO:0000313" key="2">
    <source>
        <dbReference type="Proteomes" id="UP000682877"/>
    </source>
</evidence>
<dbReference type="Pfam" id="PF07911">
    <property type="entry name" value="DUF1677"/>
    <property type="match status" value="1"/>
</dbReference>
<reference evidence="1" key="1">
    <citation type="submission" date="2021-01" db="EMBL/GenBank/DDBJ databases">
        <authorList>
            <person name="Bezrukov I."/>
        </authorList>
    </citation>
    <scope>NUCLEOTIDE SEQUENCE</scope>
</reference>
<dbReference type="AlphaFoldDB" id="A0A8S1ZK38"/>
<evidence type="ECO:0000313" key="1">
    <source>
        <dbReference type="EMBL" id="CAE5960177.1"/>
    </source>
</evidence>
<dbReference type="PANTHER" id="PTHR33108">
    <property type="entry name" value="OS01G0745000 PROTEIN"/>
    <property type="match status" value="1"/>
</dbReference>
<dbReference type="InterPro" id="IPR012876">
    <property type="entry name" value="DUF1677_pln"/>
</dbReference>
<proteinExistence type="predicted"/>
<gene>
    <name evidence="1" type="ORF">AARE701A_LOCUS3630</name>
</gene>
<accession>A0A8S1ZK38</accession>
<keyword evidence="2" id="KW-1185">Reference proteome</keyword>
<name>A0A8S1ZK38_ARAAE</name>
<protein>
    <submittedName>
        <fullName evidence="1">Uncharacterized protein</fullName>
    </submittedName>
</protein>